<name>A0ABS8VNF6_DATST</name>
<keyword evidence="8" id="KW-1185">Reference proteome</keyword>
<dbReference type="InterPro" id="IPR031330">
    <property type="entry name" value="Gly_Hdrlase_35_cat"/>
</dbReference>
<evidence type="ECO:0000256" key="5">
    <source>
        <dbReference type="ARBA" id="ARBA00023295"/>
    </source>
</evidence>
<dbReference type="PANTHER" id="PTHR23421">
    <property type="entry name" value="BETA-GALACTOSIDASE RELATED"/>
    <property type="match status" value="1"/>
</dbReference>
<evidence type="ECO:0000313" key="7">
    <source>
        <dbReference type="EMBL" id="MCE0482334.1"/>
    </source>
</evidence>
<dbReference type="InterPro" id="IPR001944">
    <property type="entry name" value="Glycoside_Hdrlase_35"/>
</dbReference>
<dbReference type="Pfam" id="PF01301">
    <property type="entry name" value="Glyco_hydro_35"/>
    <property type="match status" value="2"/>
</dbReference>
<evidence type="ECO:0000256" key="3">
    <source>
        <dbReference type="ARBA" id="ARBA00012756"/>
    </source>
</evidence>
<comment type="catalytic activity">
    <reaction evidence="1">
        <text>Hydrolysis of terminal non-reducing beta-D-galactose residues in beta-D-galactosides.</text>
        <dbReference type="EC" id="3.2.1.23"/>
    </reaction>
</comment>
<dbReference type="SUPFAM" id="SSF51445">
    <property type="entry name" value="(Trans)glycosidases"/>
    <property type="match status" value="1"/>
</dbReference>
<proteinExistence type="inferred from homology"/>
<reference evidence="7 8" key="1">
    <citation type="journal article" date="2021" name="BMC Genomics">
        <title>Datura genome reveals duplications of psychoactive alkaloid biosynthetic genes and high mutation rate following tissue culture.</title>
        <authorList>
            <person name="Rajewski A."/>
            <person name="Carter-House D."/>
            <person name="Stajich J."/>
            <person name="Litt A."/>
        </authorList>
    </citation>
    <scope>NUCLEOTIDE SEQUENCE [LARGE SCALE GENOMIC DNA]</scope>
    <source>
        <strain evidence="7">AR-01</strain>
    </source>
</reference>
<dbReference type="InterPro" id="IPR017853">
    <property type="entry name" value="GH"/>
</dbReference>
<evidence type="ECO:0000256" key="2">
    <source>
        <dbReference type="ARBA" id="ARBA00009809"/>
    </source>
</evidence>
<dbReference type="Gene3D" id="3.20.20.80">
    <property type="entry name" value="Glycosidases"/>
    <property type="match status" value="2"/>
</dbReference>
<comment type="caution">
    <text evidence="7">The sequence shown here is derived from an EMBL/GenBank/DDBJ whole genome shotgun (WGS) entry which is preliminary data.</text>
</comment>
<evidence type="ECO:0000259" key="6">
    <source>
        <dbReference type="Pfam" id="PF01301"/>
    </source>
</evidence>
<dbReference type="InterPro" id="IPR019801">
    <property type="entry name" value="Glyco_hydro_35_CS"/>
</dbReference>
<protein>
    <recommendedName>
        <fullName evidence="3">beta-galactosidase</fullName>
        <ecNumber evidence="3">3.2.1.23</ecNumber>
    </recommendedName>
</protein>
<feature type="domain" description="Glycoside hydrolase 35 catalytic" evidence="6">
    <location>
        <begin position="35"/>
        <end position="108"/>
    </location>
</feature>
<dbReference type="EC" id="3.2.1.23" evidence="3"/>
<evidence type="ECO:0000313" key="8">
    <source>
        <dbReference type="Proteomes" id="UP000823775"/>
    </source>
</evidence>
<evidence type="ECO:0000256" key="4">
    <source>
        <dbReference type="ARBA" id="ARBA00022801"/>
    </source>
</evidence>
<evidence type="ECO:0000256" key="1">
    <source>
        <dbReference type="ARBA" id="ARBA00001412"/>
    </source>
</evidence>
<dbReference type="Proteomes" id="UP000823775">
    <property type="component" value="Unassembled WGS sequence"/>
</dbReference>
<organism evidence="7 8">
    <name type="scientific">Datura stramonium</name>
    <name type="common">Jimsonweed</name>
    <name type="synonym">Common thornapple</name>
    <dbReference type="NCBI Taxonomy" id="4076"/>
    <lineage>
        <taxon>Eukaryota</taxon>
        <taxon>Viridiplantae</taxon>
        <taxon>Streptophyta</taxon>
        <taxon>Embryophyta</taxon>
        <taxon>Tracheophyta</taxon>
        <taxon>Spermatophyta</taxon>
        <taxon>Magnoliopsida</taxon>
        <taxon>eudicotyledons</taxon>
        <taxon>Gunneridae</taxon>
        <taxon>Pentapetalae</taxon>
        <taxon>asterids</taxon>
        <taxon>lamiids</taxon>
        <taxon>Solanales</taxon>
        <taxon>Solanaceae</taxon>
        <taxon>Solanoideae</taxon>
        <taxon>Datureae</taxon>
        <taxon>Datura</taxon>
    </lineage>
</organism>
<dbReference type="PROSITE" id="PS01182">
    <property type="entry name" value="GLYCOSYL_HYDROL_F35"/>
    <property type="match status" value="1"/>
</dbReference>
<keyword evidence="4" id="KW-0378">Hydrolase</keyword>
<comment type="similarity">
    <text evidence="2">Belongs to the glycosyl hydrolase 35 family.</text>
</comment>
<gene>
    <name evidence="7" type="primary">BGAL13_4</name>
    <name evidence="7" type="ORF">HAX54_041008</name>
</gene>
<accession>A0ABS8VNF6</accession>
<keyword evidence="5" id="KW-0326">Glycosidase</keyword>
<feature type="domain" description="Glycoside hydrolase 35 catalytic" evidence="6">
    <location>
        <begin position="1"/>
        <end position="32"/>
    </location>
</feature>
<sequence length="115" mass="13552">MIINGNRELLFSGSVHYPRSPPEMWHDIIRKAMKEAEWNQGGFPYWLREVPNITFRSYNEPFMHHMQKYAEMVISLMKKEKLFAPQGGPIIMAQIENEYNNVQLAYRDDGKYIAG</sequence>
<dbReference type="EMBL" id="JACEIK010005869">
    <property type="protein sequence ID" value="MCE0482334.1"/>
    <property type="molecule type" value="Genomic_DNA"/>
</dbReference>